<sequence>MRRVEIGRRECEPDRALAAFIELRGDPLPEGPIAARRDQLEVGVVQPEQRIRCALAGMISAPRRAAGQQRGVAPRGVVEVAHGEDDVVERVEHMPSMPDRPECSIRRVGPAG</sequence>
<name>L7V870_MYCL1</name>
<dbReference type="PATRIC" id="fig|459424.11.peg.1712"/>
<organism evidence="1 2">
    <name type="scientific">Mycobacterium liflandii (strain 128FXT)</name>
    <dbReference type="NCBI Taxonomy" id="459424"/>
    <lineage>
        <taxon>Bacteria</taxon>
        <taxon>Bacillati</taxon>
        <taxon>Actinomycetota</taxon>
        <taxon>Actinomycetes</taxon>
        <taxon>Mycobacteriales</taxon>
        <taxon>Mycobacteriaceae</taxon>
        <taxon>Mycobacterium</taxon>
        <taxon>Mycobacterium ulcerans group</taxon>
    </lineage>
</organism>
<dbReference type="HOGENOM" id="CLU_2143102_0_0_11"/>
<protein>
    <submittedName>
        <fullName evidence="1">Uncharacterized protein</fullName>
    </submittedName>
</protein>
<evidence type="ECO:0000313" key="2">
    <source>
        <dbReference type="Proteomes" id="UP000011157"/>
    </source>
</evidence>
<dbReference type="AlphaFoldDB" id="L7V870"/>
<dbReference type="Proteomes" id="UP000011157">
    <property type="component" value="Chromosome"/>
</dbReference>
<evidence type="ECO:0000313" key="1">
    <source>
        <dbReference type="EMBL" id="AGC61604.1"/>
    </source>
</evidence>
<gene>
    <name evidence="1" type="ordered locus">MULP_01670</name>
</gene>
<dbReference type="EMBL" id="CP003899">
    <property type="protein sequence ID" value="AGC61604.1"/>
    <property type="molecule type" value="Genomic_DNA"/>
</dbReference>
<dbReference type="KEGG" id="mli:MULP_01670"/>
<reference evidence="1 2" key="1">
    <citation type="journal article" date="2013" name="J. Bacteriol.">
        <title>Complete Genome Sequence of the Frog Pathogen Mycobacterium ulcerans Ecovar Liflandii.</title>
        <authorList>
            <person name="Tobias N.J."/>
            <person name="Doig K.D."/>
            <person name="Medema M.H."/>
            <person name="Chen H."/>
            <person name="Haring V."/>
            <person name="Moore R."/>
            <person name="Seemann T."/>
            <person name="Stinear T.P."/>
        </authorList>
    </citation>
    <scope>NUCLEOTIDE SEQUENCE [LARGE SCALE GENOMIC DNA]</scope>
    <source>
        <strain evidence="1 2">128FXT</strain>
    </source>
</reference>
<proteinExistence type="predicted"/>
<accession>L7V870</accession>
<keyword evidence="2" id="KW-1185">Reference proteome</keyword>